<dbReference type="GO" id="GO:0005874">
    <property type="term" value="C:microtubule"/>
    <property type="evidence" value="ECO:0007669"/>
    <property type="project" value="TreeGrafter"/>
</dbReference>
<evidence type="ECO:0000313" key="5">
    <source>
        <dbReference type="EMBL" id="CAE0674865.1"/>
    </source>
</evidence>
<dbReference type="InterPro" id="IPR020850">
    <property type="entry name" value="GED_dom"/>
</dbReference>
<dbReference type="GO" id="GO:0003924">
    <property type="term" value="F:GTPase activity"/>
    <property type="evidence" value="ECO:0007669"/>
    <property type="project" value="InterPro"/>
</dbReference>
<dbReference type="InterPro" id="IPR022812">
    <property type="entry name" value="Dynamin"/>
</dbReference>
<dbReference type="Gene3D" id="3.40.50.300">
    <property type="entry name" value="P-loop containing nucleotide triphosphate hydrolases"/>
    <property type="match status" value="1"/>
</dbReference>
<dbReference type="InterPro" id="IPR045063">
    <property type="entry name" value="Dynamin_N"/>
</dbReference>
<dbReference type="SMART" id="SM00302">
    <property type="entry name" value="GED"/>
    <property type="match status" value="1"/>
</dbReference>
<evidence type="ECO:0000259" key="3">
    <source>
        <dbReference type="PROSITE" id="PS51388"/>
    </source>
</evidence>
<organism evidence="5">
    <name type="scientific">Lotharella globosa</name>
    <dbReference type="NCBI Taxonomy" id="91324"/>
    <lineage>
        <taxon>Eukaryota</taxon>
        <taxon>Sar</taxon>
        <taxon>Rhizaria</taxon>
        <taxon>Cercozoa</taxon>
        <taxon>Chlorarachniophyceae</taxon>
        <taxon>Lotharella</taxon>
    </lineage>
</organism>
<evidence type="ECO:0008006" key="6">
    <source>
        <dbReference type="Google" id="ProtNLM"/>
    </source>
</evidence>
<keyword evidence="2" id="KW-0342">GTP-binding</keyword>
<evidence type="ECO:0000256" key="1">
    <source>
        <dbReference type="ARBA" id="ARBA00022741"/>
    </source>
</evidence>
<sequence>MGTSPVQLPQLVVIGSQSAGKSSVLENIVGRDFLPRGDKIVTRRPLVLQLVNTSVSTGGGDQKYDAKSQPASGQEWGEFLHQKGKRFFDFEEIKAEINRETDRLTGTNKGVSDKAIHLKIFSPHVLSLSLVDLPGITKNPVGDQPANIEQQIRDMSLRYIRNPNSIIVAVSPANADLANSESLKLAKEVDPQGTRTLGVLTKLDLMDRGTDAMDVIKGKVIPLRLGFVPVVNRSQADINQKKRITEAHKSEEAFFESHPRYRQIKHRCGTPYLAGRLNGLLLGHIKKVLPQLKVRIGNMIAENQEKLDSYGLPLTGSVTNYGSILLQLISQFCTNYCNALGGRSPDVSLSELYGGARISYVFHQVFAKGLLQIQPFDRLSDTDIRTAIRNATGPRPSLFVPDVAFEMLVKRQIARLEDPSIQCVEMVHDELTKVATQCEHLVPQLKRFPKLRDQMLDCVHDLLQAQVAPTKKMIRDLVAMELSYVNTNHPDFVGGSRAVHQINRKLQRLKAEEKKRNPNSTADLADLLARDKKKDQKQGITGHVREVAAGMATQLGFGSAQQAAKPTEREVVETEIIKSLIGSYFAIVRQNITNTVPKSIMFFLVNYTKDRIQSSLVRALYKDENFKMLLSESSSISEKRRQRTELLAVLRRSLDIVNEVRDFAV</sequence>
<proteinExistence type="predicted"/>
<reference evidence="5" key="1">
    <citation type="submission" date="2021-01" db="EMBL/GenBank/DDBJ databases">
        <authorList>
            <person name="Corre E."/>
            <person name="Pelletier E."/>
            <person name="Niang G."/>
            <person name="Scheremetjew M."/>
            <person name="Finn R."/>
            <person name="Kale V."/>
            <person name="Holt S."/>
            <person name="Cochrane G."/>
            <person name="Meng A."/>
            <person name="Brown T."/>
            <person name="Cohen L."/>
        </authorList>
    </citation>
    <scope>NUCLEOTIDE SEQUENCE</scope>
    <source>
        <strain evidence="5">CCCM811</strain>
    </source>
</reference>
<dbReference type="PANTHER" id="PTHR11566">
    <property type="entry name" value="DYNAMIN"/>
    <property type="match status" value="1"/>
</dbReference>
<name>A0A7S3Z876_9EUKA</name>
<dbReference type="Pfam" id="PF00350">
    <property type="entry name" value="Dynamin_N"/>
    <property type="match status" value="1"/>
</dbReference>
<dbReference type="GO" id="GO:0008017">
    <property type="term" value="F:microtubule binding"/>
    <property type="evidence" value="ECO:0007669"/>
    <property type="project" value="TreeGrafter"/>
</dbReference>
<dbReference type="AlphaFoldDB" id="A0A7S3Z876"/>
<accession>A0A7S3Z876</accession>
<dbReference type="Pfam" id="PF01031">
    <property type="entry name" value="Dynamin_M"/>
    <property type="match status" value="1"/>
</dbReference>
<dbReference type="SMART" id="SM00053">
    <property type="entry name" value="DYNc"/>
    <property type="match status" value="1"/>
</dbReference>
<dbReference type="InterPro" id="IPR030381">
    <property type="entry name" value="G_DYNAMIN_dom"/>
</dbReference>
<dbReference type="PRINTS" id="PR00195">
    <property type="entry name" value="DYNAMIN"/>
</dbReference>
<feature type="domain" description="GED" evidence="3">
    <location>
        <begin position="574"/>
        <end position="665"/>
    </location>
</feature>
<dbReference type="FunFam" id="3.40.50.300:FF:001027">
    <property type="entry name" value="dynamin-related protein 3A"/>
    <property type="match status" value="1"/>
</dbReference>
<dbReference type="InterPro" id="IPR000375">
    <property type="entry name" value="Dynamin_stalk"/>
</dbReference>
<dbReference type="Pfam" id="PF02212">
    <property type="entry name" value="GED"/>
    <property type="match status" value="1"/>
</dbReference>
<dbReference type="PANTHER" id="PTHR11566:SF21">
    <property type="entry name" value="DYNAMIN RELATED PROTEIN 1, ISOFORM A"/>
    <property type="match status" value="1"/>
</dbReference>
<feature type="domain" description="Dynamin-type G" evidence="4">
    <location>
        <begin position="5"/>
        <end position="290"/>
    </location>
</feature>
<keyword evidence="1" id="KW-0547">Nucleotide-binding</keyword>
<dbReference type="GO" id="GO:0016020">
    <property type="term" value="C:membrane"/>
    <property type="evidence" value="ECO:0007669"/>
    <property type="project" value="TreeGrafter"/>
</dbReference>
<dbReference type="PROSITE" id="PS51718">
    <property type="entry name" value="G_DYNAMIN_2"/>
    <property type="match status" value="1"/>
</dbReference>
<dbReference type="PROSITE" id="PS51388">
    <property type="entry name" value="GED"/>
    <property type="match status" value="1"/>
</dbReference>
<dbReference type="CDD" id="cd08771">
    <property type="entry name" value="DLP_1"/>
    <property type="match status" value="1"/>
</dbReference>
<dbReference type="GO" id="GO:0005525">
    <property type="term" value="F:GTP binding"/>
    <property type="evidence" value="ECO:0007669"/>
    <property type="project" value="InterPro"/>
</dbReference>
<dbReference type="InterPro" id="IPR027417">
    <property type="entry name" value="P-loop_NTPase"/>
</dbReference>
<evidence type="ECO:0000256" key="2">
    <source>
        <dbReference type="ARBA" id="ARBA00023134"/>
    </source>
</evidence>
<protein>
    <recommendedName>
        <fullName evidence="6">Dynamin GTPase</fullName>
    </recommendedName>
</protein>
<dbReference type="InterPro" id="IPR003130">
    <property type="entry name" value="GED"/>
</dbReference>
<dbReference type="EMBL" id="HBIV01037365">
    <property type="protein sequence ID" value="CAE0674865.1"/>
    <property type="molecule type" value="Transcribed_RNA"/>
</dbReference>
<dbReference type="SUPFAM" id="SSF52540">
    <property type="entry name" value="P-loop containing nucleoside triphosphate hydrolases"/>
    <property type="match status" value="1"/>
</dbReference>
<gene>
    <name evidence="5" type="ORF">LGLO00237_LOCUS26640</name>
</gene>
<dbReference type="GO" id="GO:0005737">
    <property type="term" value="C:cytoplasm"/>
    <property type="evidence" value="ECO:0007669"/>
    <property type="project" value="TreeGrafter"/>
</dbReference>
<dbReference type="Gene3D" id="1.20.120.1240">
    <property type="entry name" value="Dynamin, middle domain"/>
    <property type="match status" value="1"/>
</dbReference>
<evidence type="ECO:0000259" key="4">
    <source>
        <dbReference type="PROSITE" id="PS51718"/>
    </source>
</evidence>
<dbReference type="InterPro" id="IPR001401">
    <property type="entry name" value="Dynamin_GTPase"/>
</dbReference>